<dbReference type="Gene3D" id="2.30.30.700">
    <property type="entry name" value="SLA1 homology domain 1"/>
    <property type="match status" value="1"/>
</dbReference>
<dbReference type="EMBL" id="CAAHFG010000003">
    <property type="protein sequence ID" value="VGO15997.1"/>
    <property type="molecule type" value="Genomic_DNA"/>
</dbReference>
<dbReference type="AlphaFoldDB" id="A0A6C2U8E7"/>
<accession>A0A6C2U8E7</accession>
<dbReference type="Proteomes" id="UP000366872">
    <property type="component" value="Unassembled WGS sequence"/>
</dbReference>
<name>A0A6C2U8E7_PONDE</name>
<evidence type="ECO:0000313" key="2">
    <source>
        <dbReference type="EMBL" id="VGO15997.1"/>
    </source>
</evidence>
<keyword evidence="3" id="KW-1185">Reference proteome</keyword>
<feature type="chain" id="PRO_5025386792" evidence="1">
    <location>
        <begin position="21"/>
        <end position="459"/>
    </location>
</feature>
<protein>
    <submittedName>
        <fullName evidence="2">Uncharacterized protein</fullName>
    </submittedName>
</protein>
<dbReference type="Gene3D" id="3.90.70.10">
    <property type="entry name" value="Cysteine proteinases"/>
    <property type="match status" value="1"/>
</dbReference>
<evidence type="ECO:0000256" key="1">
    <source>
        <dbReference type="SAM" id="SignalP"/>
    </source>
</evidence>
<dbReference type="SUPFAM" id="SSF54001">
    <property type="entry name" value="Cysteine proteinases"/>
    <property type="match status" value="1"/>
</dbReference>
<dbReference type="RefSeq" id="WP_136081558.1">
    <property type="nucleotide sequence ID" value="NZ_CAAHFG010000003.1"/>
</dbReference>
<sequence>MRFIASICILLLPAALPAYSRTWTSTDGKEVEAEVVTVNANQTVALRTHSGRTITVPFNTFAAADVEHLEYLLSRKGRGPLHAVPWNELNQLFGIEIWQDDNLWDDATAETANRMGLAKESKTDFMENHRAYPLGEAKVLKEPVYTTVLYGGTEHVASISFVFANQGDMPIPNGQISPGLIEQMAVKIEESGEHVHNVLEPVLGEPKRDTLGKGDMREKVWRWDWNEHAIMLTVAEGKYAALRIMPADRADRAGRVEKITEAELKKRMASCVERHENGDVVIRNIPMIDQGPKGYCSPATWERYLRYMDIPADMYLLALAGNTGVGGGTYAHQMMAATKSLISANGRELEPIGNSLAPQNIAEYIDQGLPIMWRFMSTSDLQFAANRNTAERKGQKIKEKNVPSSGYGGHICLVIGYNERTGEAAISDSWGPKYAERWIKVGEVGSQNYQYGSMNVIKW</sequence>
<dbReference type="InterPro" id="IPR038765">
    <property type="entry name" value="Papain-like_cys_pep_sf"/>
</dbReference>
<gene>
    <name evidence="2" type="ORF">PDESU_04586</name>
</gene>
<evidence type="ECO:0000313" key="3">
    <source>
        <dbReference type="Proteomes" id="UP000366872"/>
    </source>
</evidence>
<organism evidence="2 3">
    <name type="scientific">Pontiella desulfatans</name>
    <dbReference type="NCBI Taxonomy" id="2750659"/>
    <lineage>
        <taxon>Bacteria</taxon>
        <taxon>Pseudomonadati</taxon>
        <taxon>Kiritimatiellota</taxon>
        <taxon>Kiritimatiellia</taxon>
        <taxon>Kiritimatiellales</taxon>
        <taxon>Pontiellaceae</taxon>
        <taxon>Pontiella</taxon>
    </lineage>
</organism>
<keyword evidence="1" id="KW-0732">Signal</keyword>
<feature type="signal peptide" evidence="1">
    <location>
        <begin position="1"/>
        <end position="20"/>
    </location>
</feature>
<reference evidence="2 3" key="1">
    <citation type="submission" date="2019-04" db="EMBL/GenBank/DDBJ databases">
        <authorList>
            <person name="Van Vliet M D."/>
        </authorList>
    </citation>
    <scope>NUCLEOTIDE SEQUENCE [LARGE SCALE GENOMIC DNA]</scope>
    <source>
        <strain evidence="2 3">F1</strain>
    </source>
</reference>
<proteinExistence type="predicted"/>